<evidence type="ECO:0000256" key="1">
    <source>
        <dbReference type="SAM" id="SignalP"/>
    </source>
</evidence>
<reference evidence="3 4" key="1">
    <citation type="submission" date="2024-02" db="EMBL/GenBank/DDBJ databases">
        <title>High-quality chromosome-scale genome assembly of Pensacola bahiagrass (Paspalum notatum Flugge var. saurae).</title>
        <authorList>
            <person name="Vega J.M."/>
            <person name="Podio M."/>
            <person name="Orjuela J."/>
            <person name="Siena L.A."/>
            <person name="Pessino S.C."/>
            <person name="Combes M.C."/>
            <person name="Mariac C."/>
            <person name="Albertini E."/>
            <person name="Pupilli F."/>
            <person name="Ortiz J.P.A."/>
            <person name="Leblanc O."/>
        </authorList>
    </citation>
    <scope>NUCLEOTIDE SEQUENCE [LARGE SCALE GENOMIC DNA]</scope>
    <source>
        <strain evidence="3">R1</strain>
        <tissue evidence="3">Leaf</tissue>
    </source>
</reference>
<proteinExistence type="predicted"/>
<keyword evidence="1" id="KW-0732">Signal</keyword>
<feature type="signal peptide" evidence="1">
    <location>
        <begin position="1"/>
        <end position="16"/>
    </location>
</feature>
<dbReference type="Pfam" id="PF13961">
    <property type="entry name" value="DUF4219"/>
    <property type="match status" value="1"/>
</dbReference>
<organism evidence="3 4">
    <name type="scientific">Paspalum notatum var. saurae</name>
    <dbReference type="NCBI Taxonomy" id="547442"/>
    <lineage>
        <taxon>Eukaryota</taxon>
        <taxon>Viridiplantae</taxon>
        <taxon>Streptophyta</taxon>
        <taxon>Embryophyta</taxon>
        <taxon>Tracheophyta</taxon>
        <taxon>Spermatophyta</taxon>
        <taxon>Magnoliopsida</taxon>
        <taxon>Liliopsida</taxon>
        <taxon>Poales</taxon>
        <taxon>Poaceae</taxon>
        <taxon>PACMAD clade</taxon>
        <taxon>Panicoideae</taxon>
        <taxon>Andropogonodae</taxon>
        <taxon>Paspaleae</taxon>
        <taxon>Paspalinae</taxon>
        <taxon>Paspalum</taxon>
    </lineage>
</organism>
<dbReference type="EMBL" id="CP144754">
    <property type="protein sequence ID" value="WVZ97484.1"/>
    <property type="molecule type" value="Genomic_DNA"/>
</dbReference>
<dbReference type="Proteomes" id="UP001341281">
    <property type="component" value="Chromosome 10"/>
</dbReference>
<dbReference type="AlphaFoldDB" id="A0AAQ3URZ5"/>
<evidence type="ECO:0000259" key="2">
    <source>
        <dbReference type="Pfam" id="PF13961"/>
    </source>
</evidence>
<feature type="chain" id="PRO_5042965589" description="DUF4219 domain-containing protein" evidence="1">
    <location>
        <begin position="17"/>
        <end position="286"/>
    </location>
</feature>
<gene>
    <name evidence="3" type="ORF">U9M48_043016</name>
</gene>
<sequence>MVWLLFATCLRELQLADFFTKAQIRAQHSFISPNSKTMWDVGGNTPYPQLTGTNYDSWVVMMMVMLEARGLWGAVETGTTERQEDRWAMEAILRAIPLEMHQVKATTKEVWDSLKKMWTGADMAKRAKIQQLLQEYELSSRTGKVSMFSLRLFTLVMRSWRVVPSKFSQLAQSLETPVDLETLAIGDFVSWFRVQEDRQARERGDRLRKCVEKGHWAHDCKAPRRQERAHLADEEDDEGPALLMAQVCAFQEEEEAQGKQLELRAHKCCWARRTRGVDGAEVEPRI</sequence>
<keyword evidence="4" id="KW-1185">Reference proteome</keyword>
<feature type="domain" description="DUF4219" evidence="2">
    <location>
        <begin position="50"/>
        <end position="76"/>
    </location>
</feature>
<evidence type="ECO:0000313" key="3">
    <source>
        <dbReference type="EMBL" id="WVZ97484.1"/>
    </source>
</evidence>
<dbReference type="PANTHER" id="PTHR35317:SF38">
    <property type="entry name" value="RNA-DIRECTED DNA POLYMERASE"/>
    <property type="match status" value="1"/>
</dbReference>
<protein>
    <recommendedName>
        <fullName evidence="2">DUF4219 domain-containing protein</fullName>
    </recommendedName>
</protein>
<evidence type="ECO:0000313" key="4">
    <source>
        <dbReference type="Proteomes" id="UP001341281"/>
    </source>
</evidence>
<dbReference type="PANTHER" id="PTHR35317">
    <property type="entry name" value="OS04G0629600 PROTEIN"/>
    <property type="match status" value="1"/>
</dbReference>
<name>A0AAQ3URZ5_PASNO</name>
<accession>A0AAQ3URZ5</accession>
<dbReference type="InterPro" id="IPR025314">
    <property type="entry name" value="DUF4219"/>
</dbReference>